<proteinExistence type="predicted"/>
<gene>
    <name evidence="2" type="ORF">EYC80_010907</name>
</gene>
<feature type="compositionally biased region" description="Polar residues" evidence="1">
    <location>
        <begin position="57"/>
        <end position="73"/>
    </location>
</feature>
<dbReference type="AlphaFoldDB" id="A0A5N6JPK8"/>
<dbReference type="OrthoDB" id="3534908at2759"/>
<dbReference type="Proteomes" id="UP000326757">
    <property type="component" value="Unassembled WGS sequence"/>
</dbReference>
<organism evidence="2 3">
    <name type="scientific">Monilinia laxa</name>
    <name type="common">Brown rot fungus</name>
    <name type="synonym">Sclerotinia laxa</name>
    <dbReference type="NCBI Taxonomy" id="61186"/>
    <lineage>
        <taxon>Eukaryota</taxon>
        <taxon>Fungi</taxon>
        <taxon>Dikarya</taxon>
        <taxon>Ascomycota</taxon>
        <taxon>Pezizomycotina</taxon>
        <taxon>Leotiomycetes</taxon>
        <taxon>Helotiales</taxon>
        <taxon>Sclerotiniaceae</taxon>
        <taxon>Monilinia</taxon>
    </lineage>
</organism>
<accession>A0A5N6JPK8</accession>
<protein>
    <submittedName>
        <fullName evidence="2">Uncharacterized protein</fullName>
    </submittedName>
</protein>
<name>A0A5N6JPK8_MONLA</name>
<reference evidence="2 3" key="1">
    <citation type="submission" date="2019-06" db="EMBL/GenBank/DDBJ databases">
        <title>Genome Sequence of the Brown Rot Fungal Pathogen Monilinia laxa.</title>
        <authorList>
            <person name="De Miccolis Angelini R.M."/>
            <person name="Landi L."/>
            <person name="Abate D."/>
            <person name="Pollastro S."/>
            <person name="Romanazzi G."/>
            <person name="Faretra F."/>
        </authorList>
    </citation>
    <scope>NUCLEOTIDE SEQUENCE [LARGE SCALE GENOMIC DNA]</scope>
    <source>
        <strain evidence="2 3">Mlax316</strain>
    </source>
</reference>
<keyword evidence="3" id="KW-1185">Reference proteome</keyword>
<evidence type="ECO:0000313" key="3">
    <source>
        <dbReference type="Proteomes" id="UP000326757"/>
    </source>
</evidence>
<feature type="region of interest" description="Disordered" evidence="1">
    <location>
        <begin position="57"/>
        <end position="97"/>
    </location>
</feature>
<evidence type="ECO:0000256" key="1">
    <source>
        <dbReference type="SAM" id="MobiDB-lite"/>
    </source>
</evidence>
<evidence type="ECO:0000313" key="2">
    <source>
        <dbReference type="EMBL" id="KAB8290477.1"/>
    </source>
</evidence>
<dbReference type="EMBL" id="VIGI01000017">
    <property type="protein sequence ID" value="KAB8290477.1"/>
    <property type="molecule type" value="Genomic_DNA"/>
</dbReference>
<comment type="caution">
    <text evidence="2">The sequence shown here is derived from an EMBL/GenBank/DDBJ whole genome shotgun (WGS) entry which is preliminary data.</text>
</comment>
<sequence>MVAVTGIVTAGASALGLAAALTSMHLPAKTYRVERRRRLSQPADQEQSEMARLALQKTNSAGSITEKTKSSFQPGKKLLGKVKEKGQGRKGRERKGKEIGLDIDLGMGMIRMEFSIC</sequence>